<evidence type="ECO:0000313" key="1">
    <source>
        <dbReference type="EMBL" id="KUG04401.1"/>
    </source>
</evidence>
<organism evidence="1">
    <name type="scientific">hydrocarbon metagenome</name>
    <dbReference type="NCBI Taxonomy" id="938273"/>
    <lineage>
        <taxon>unclassified sequences</taxon>
        <taxon>metagenomes</taxon>
        <taxon>ecological metagenomes</taxon>
    </lineage>
</organism>
<accession>A0A0W8E7L1</accession>
<proteinExistence type="predicted"/>
<comment type="caution">
    <text evidence="1">The sequence shown here is derived from an EMBL/GenBank/DDBJ whole genome shotgun (WGS) entry which is preliminary data.</text>
</comment>
<dbReference type="EMBL" id="LNQE01001849">
    <property type="protein sequence ID" value="KUG04401.1"/>
    <property type="molecule type" value="Genomic_DNA"/>
</dbReference>
<sequence>MTMSTMYRNIGLNNVDNIPETFSELYNLAIELNRHISNSLSSIHPVVPDTSKKTIKNLLYYQQVEKSRLIELLHNELNNCYRAFYDRKKYSITVYSNNRDDYIKANTFITKSLDTFTERINNFDYICHKNKDLSDVDLLVLYLGLRDYCANFYQQLAVNYKNKKLLNTCQDIVVLIDGISDEIGLAYTGEKQKRKGRE</sequence>
<gene>
    <name evidence="1" type="ORF">ASZ90_018168</name>
</gene>
<dbReference type="AlphaFoldDB" id="A0A0W8E7L1"/>
<protein>
    <submittedName>
        <fullName evidence="1">Uncharacterized protein</fullName>
    </submittedName>
</protein>
<name>A0A0W8E7L1_9ZZZZ</name>
<reference evidence="1" key="1">
    <citation type="journal article" date="2015" name="Proc. Natl. Acad. Sci. U.S.A.">
        <title>Networks of energetic and metabolic interactions define dynamics in microbial communities.</title>
        <authorList>
            <person name="Embree M."/>
            <person name="Liu J.K."/>
            <person name="Al-Bassam M.M."/>
            <person name="Zengler K."/>
        </authorList>
    </citation>
    <scope>NUCLEOTIDE SEQUENCE</scope>
</reference>